<proteinExistence type="predicted"/>
<feature type="transmembrane region" description="Helical" evidence="1">
    <location>
        <begin position="112"/>
        <end position="134"/>
    </location>
</feature>
<comment type="caution">
    <text evidence="2">The sequence shown here is derived from an EMBL/GenBank/DDBJ whole genome shotgun (WGS) entry which is preliminary data.</text>
</comment>
<evidence type="ECO:0000313" key="2">
    <source>
        <dbReference type="EMBL" id="PSB04333.1"/>
    </source>
</evidence>
<feature type="transmembrane region" description="Helical" evidence="1">
    <location>
        <begin position="171"/>
        <end position="192"/>
    </location>
</feature>
<feature type="transmembrane region" description="Helical" evidence="1">
    <location>
        <begin position="12"/>
        <end position="32"/>
    </location>
</feature>
<dbReference type="AlphaFoldDB" id="A0A2T1C860"/>
<protein>
    <recommendedName>
        <fullName evidence="4">Ferric oxidoreductase domain-containing protein</fullName>
    </recommendedName>
</protein>
<dbReference type="EMBL" id="PVWJ01000014">
    <property type="protein sequence ID" value="PSB04333.1"/>
    <property type="molecule type" value="Genomic_DNA"/>
</dbReference>
<reference evidence="2 3" key="1">
    <citation type="submission" date="2018-02" db="EMBL/GenBank/DDBJ databases">
        <authorList>
            <person name="Cohen D.B."/>
            <person name="Kent A.D."/>
        </authorList>
    </citation>
    <scope>NUCLEOTIDE SEQUENCE [LARGE SCALE GENOMIC DNA]</scope>
    <source>
        <strain evidence="2 3">CCAP 1448/3</strain>
    </source>
</reference>
<keyword evidence="1" id="KW-0472">Membrane</keyword>
<feature type="transmembrane region" description="Helical" evidence="1">
    <location>
        <begin position="146"/>
        <end position="165"/>
    </location>
</feature>
<evidence type="ECO:0008006" key="4">
    <source>
        <dbReference type="Google" id="ProtNLM"/>
    </source>
</evidence>
<keyword evidence="1" id="KW-1133">Transmembrane helix</keyword>
<feature type="transmembrane region" description="Helical" evidence="1">
    <location>
        <begin position="82"/>
        <end position="106"/>
    </location>
</feature>
<reference evidence="2 3" key="2">
    <citation type="submission" date="2018-03" db="EMBL/GenBank/DDBJ databases">
        <title>The ancient ancestry and fast evolution of plastids.</title>
        <authorList>
            <person name="Moore K.R."/>
            <person name="Magnabosco C."/>
            <person name="Momper L."/>
            <person name="Gold D.A."/>
            <person name="Bosak T."/>
            <person name="Fournier G.P."/>
        </authorList>
    </citation>
    <scope>NUCLEOTIDE SEQUENCE [LARGE SCALE GENOMIC DNA]</scope>
    <source>
        <strain evidence="2 3">CCAP 1448/3</strain>
    </source>
</reference>
<keyword evidence="1" id="KW-0812">Transmembrane</keyword>
<name>A0A2T1C860_9CYAN</name>
<gene>
    <name evidence="2" type="ORF">C7B64_04505</name>
</gene>
<feature type="transmembrane region" description="Helical" evidence="1">
    <location>
        <begin position="38"/>
        <end position="61"/>
    </location>
</feature>
<accession>A0A2T1C860</accession>
<dbReference type="RefSeq" id="WP_106287456.1">
    <property type="nucleotide sequence ID" value="NZ_CAWNTC010000196.1"/>
</dbReference>
<organism evidence="2 3">
    <name type="scientific">Merismopedia glauca CCAP 1448/3</name>
    <dbReference type="NCBI Taxonomy" id="1296344"/>
    <lineage>
        <taxon>Bacteria</taxon>
        <taxon>Bacillati</taxon>
        <taxon>Cyanobacteriota</taxon>
        <taxon>Cyanophyceae</taxon>
        <taxon>Synechococcales</taxon>
        <taxon>Merismopediaceae</taxon>
        <taxon>Merismopedia</taxon>
    </lineage>
</organism>
<dbReference type="OrthoDB" id="552353at2"/>
<dbReference type="Proteomes" id="UP000238762">
    <property type="component" value="Unassembled WGS sequence"/>
</dbReference>
<evidence type="ECO:0000313" key="3">
    <source>
        <dbReference type="Proteomes" id="UP000238762"/>
    </source>
</evidence>
<keyword evidence="3" id="KW-1185">Reference proteome</keyword>
<evidence type="ECO:0000256" key="1">
    <source>
        <dbReference type="SAM" id="Phobius"/>
    </source>
</evidence>
<sequence>MIAPTPNYFQGWKIVGLLGLAIALMVAIIIAVQGWDEAGIRVAIRATARTSCLLFLLAFIASALRKFWVNKYSLWLVRNRRYLGLSFAFSHAVHAVTIISLLIITSGREFNYVAYNFGGHLGYIFIIAMTATSFNQTCAWLGERGWHILHGVGMYYLWLAFMVTFSDSLAISPIYVIFVSLLSVAMGLRLLALTKPRQSNRPLA</sequence>